<dbReference type="Gene3D" id="1.10.10.10">
    <property type="entry name" value="Winged helix-like DNA-binding domain superfamily/Winged helix DNA-binding domain"/>
    <property type="match status" value="1"/>
</dbReference>
<dbReference type="InterPro" id="IPR016032">
    <property type="entry name" value="Sig_transdc_resp-reg_C-effctor"/>
</dbReference>
<dbReference type="PATRIC" id="fig|1469144.10.peg.2026"/>
<dbReference type="PANTHER" id="PTHR16305:SF35">
    <property type="entry name" value="TRANSCRIPTIONAL ACTIVATOR DOMAIN"/>
    <property type="match status" value="1"/>
</dbReference>
<accession>A0A132MSI6</accession>
<evidence type="ECO:0000313" key="6">
    <source>
        <dbReference type="EMBL" id="KWX04304.1"/>
    </source>
</evidence>
<proteinExistence type="predicted"/>
<dbReference type="Proteomes" id="UP000070659">
    <property type="component" value="Unassembled WGS sequence"/>
</dbReference>
<dbReference type="PANTHER" id="PTHR16305">
    <property type="entry name" value="TESTICULAR SOLUBLE ADENYLYL CYCLASE"/>
    <property type="match status" value="1"/>
</dbReference>
<dbReference type="PROSITE" id="PS50043">
    <property type="entry name" value="HTH_LUXR_2"/>
    <property type="match status" value="1"/>
</dbReference>
<dbReference type="Proteomes" id="UP000070598">
    <property type="component" value="Unassembled WGS sequence"/>
</dbReference>
<dbReference type="GO" id="GO:0004016">
    <property type="term" value="F:adenylate cyclase activity"/>
    <property type="evidence" value="ECO:0007669"/>
    <property type="project" value="TreeGrafter"/>
</dbReference>
<dbReference type="Gene3D" id="3.40.50.300">
    <property type="entry name" value="P-loop containing nucleotide triphosphate hydrolases"/>
    <property type="match status" value="1"/>
</dbReference>
<dbReference type="SUPFAM" id="SSF46894">
    <property type="entry name" value="C-terminal effector domain of the bipartite response regulators"/>
    <property type="match status" value="1"/>
</dbReference>
<dbReference type="RefSeq" id="WP_066886714.1">
    <property type="nucleotide sequence ID" value="NZ_JYIJ01000012.1"/>
</dbReference>
<dbReference type="SUPFAM" id="SSF48452">
    <property type="entry name" value="TPR-like"/>
    <property type="match status" value="1"/>
</dbReference>
<evidence type="ECO:0000313" key="7">
    <source>
        <dbReference type="EMBL" id="KWX05232.1"/>
    </source>
</evidence>
<keyword evidence="2" id="KW-0067">ATP-binding</keyword>
<dbReference type="InterPro" id="IPR041664">
    <property type="entry name" value="AAA_16"/>
</dbReference>
<name>A0A132MSI6_9ACTN</name>
<dbReference type="InterPro" id="IPR027417">
    <property type="entry name" value="P-loop_NTPase"/>
</dbReference>
<dbReference type="GO" id="GO:0005737">
    <property type="term" value="C:cytoplasm"/>
    <property type="evidence" value="ECO:0007669"/>
    <property type="project" value="TreeGrafter"/>
</dbReference>
<dbReference type="CDD" id="cd06170">
    <property type="entry name" value="LuxR_C_like"/>
    <property type="match status" value="1"/>
</dbReference>
<dbReference type="Gene3D" id="1.25.40.10">
    <property type="entry name" value="Tetratricopeptide repeat domain"/>
    <property type="match status" value="1"/>
</dbReference>
<evidence type="ECO:0000256" key="2">
    <source>
        <dbReference type="ARBA" id="ARBA00022840"/>
    </source>
</evidence>
<keyword evidence="8" id="KW-1185">Reference proteome</keyword>
<dbReference type="SMART" id="SM00421">
    <property type="entry name" value="HTH_LUXR"/>
    <property type="match status" value="1"/>
</dbReference>
<evidence type="ECO:0000313" key="10">
    <source>
        <dbReference type="Proteomes" id="UP000070659"/>
    </source>
</evidence>
<dbReference type="GO" id="GO:0003677">
    <property type="term" value="F:DNA binding"/>
    <property type="evidence" value="ECO:0007669"/>
    <property type="project" value="InterPro"/>
</dbReference>
<gene>
    <name evidence="5" type="ORF">LI90_1876</name>
    <name evidence="7" type="ORF">TH66_02795</name>
    <name evidence="6" type="ORF">TR74_24365</name>
</gene>
<dbReference type="AlphaFoldDB" id="A0A132MSI6"/>
<comment type="caution">
    <text evidence="5">The sequence shown here is derived from an EMBL/GenBank/DDBJ whole genome shotgun (WGS) entry which is preliminary data.</text>
</comment>
<dbReference type="SUPFAM" id="SSF52540">
    <property type="entry name" value="P-loop containing nucleoside triphosphate hydrolases"/>
    <property type="match status" value="1"/>
</dbReference>
<dbReference type="EMBL" id="LAXD01000001">
    <property type="protein sequence ID" value="KWX00848.1"/>
    <property type="molecule type" value="Genomic_DNA"/>
</dbReference>
<evidence type="ECO:0000313" key="8">
    <source>
        <dbReference type="Proteomes" id="UP000070188"/>
    </source>
</evidence>
<dbReference type="Pfam" id="PF00196">
    <property type="entry name" value="GerE"/>
    <property type="match status" value="1"/>
</dbReference>
<protein>
    <recommendedName>
        <fullName evidence="4">HTH luxR-type domain-containing protein</fullName>
    </recommendedName>
</protein>
<dbReference type="InterPro" id="IPR000792">
    <property type="entry name" value="Tscrpt_reg_LuxR_C"/>
</dbReference>
<evidence type="ECO:0000256" key="3">
    <source>
        <dbReference type="SAM" id="MobiDB-lite"/>
    </source>
</evidence>
<dbReference type="InterPro" id="IPR036388">
    <property type="entry name" value="WH-like_DNA-bd_sf"/>
</dbReference>
<reference evidence="5" key="3">
    <citation type="submission" date="2015-04" db="EMBL/GenBank/DDBJ databases">
        <title>Physiological reanalysis, assessment of diazotrophy, and genome sequences of multiple isolates of Streptomyces thermoautotrophicus.</title>
        <authorList>
            <person name="MacKellar D.C."/>
            <person name="Lieber L."/>
            <person name="Norman J."/>
            <person name="Bolger A."/>
            <person name="Tobin C."/>
            <person name="Murray J.W."/>
            <person name="Woodward J."/>
            <person name="Friesen M."/>
            <person name="Prell J."/>
        </authorList>
    </citation>
    <scope>NUCLEOTIDE SEQUENCE [LARGE SCALE GENOMIC DNA]</scope>
    <source>
        <strain evidence="5">H1</strain>
    </source>
</reference>
<keyword evidence="1" id="KW-0547">Nucleotide-binding</keyword>
<reference evidence="6 10" key="2">
    <citation type="submission" date="2015-02" db="EMBL/GenBank/DDBJ databases">
        <title>Physiological reanalysis, assessment of diazotrophy, and genome sequences of multiple isolates of Streptomyces thermoautotrophicus.</title>
        <authorList>
            <person name="MacKellar D.C."/>
            <person name="Lieber L."/>
            <person name="Norman J."/>
            <person name="Bolger A."/>
            <person name="Tobin C."/>
            <person name="Murray J.W."/>
            <person name="Prell J."/>
        </authorList>
    </citation>
    <scope>NUCLEOTIDE SEQUENCE [LARGE SCALE GENOMIC DNA]</scope>
    <source>
        <strain evidence="6 10">UBT1</strain>
    </source>
</reference>
<sequence>MATRPVRGRDRELSQAAQLLRRATETGGGILLIEGPPGIGKSCLLTEVARLARTQNFEVLHATADQLLQLMPGGPIFAGLRQIPPTLEPVRDDLDVVGYQHVSLMTHFRASLEERLSRAPVLVALDDLQWADAATLLALRTLPAQFATDPVMWVLARCSPRSGPGTDAGVDRLYEFLEETGRACRMELAQLPDEVMTELVGDLLNATPGPKLRALTKEVDGNPLILTELVTGLAEEGAIRVHDGTVEIVTDATTVRAASADTVPVPLPYPLPQRFHALMHRRLDALSPSTRRLLQVAAVLGRSVVPEQVAEMLDQPPATLLPALHEALAAQVLVCTGDTITFRGAVVWQAVLETVPLPVRGALHRQAADTLLRHGGSVISAAVHLIHGARPGDAEAIKLLHRAAAEAVTSAPTTAAELALRGLELSDPADPIRLDLTDTAVEALTRAGPLSTAIELARETLARSLPTPLALTLQHQLSTALLLSGEITDALELVEKILTEPDLPPGLRDRALLNQLAGLTALQDPAAERHARDLLDASGHHPDVRVGALTTLALARSRAGQVEEALQLAREAVNHVTDAPRLAWHLNPRLALAAILIQVREFIEAAEALDTAQEEIATCGTRVLQSIPHLLRAALELARGNLDQVTAEANTGLALAEEYGMPLYTPLGNTLLATVALRRSDLVTASTHVTRLQDALIGEGARAWRIQCLWLSAQIAAAGDDQASTAQAIKEICVEQKALRRLLAEEPAAAAWLTRTALAVEAHEQAEAVSDIAERLAAANPRTPILVAAAAHVRGLRQRDPRALTRAATDHRDPWCGASAAEDLAVLLADTDRDSAVKHLDSAMATYGAIGADRDAARVRRRLRHLGVRRRHWSYANRPTMGWASLTETERTVAELVAQGLTNRQVASQMFLSPHTVGFHLRQIFRKLGIHSRIDLVRQRQQVTPHPASKAGDNQVDVR</sequence>
<dbReference type="Pfam" id="PF13191">
    <property type="entry name" value="AAA_16"/>
    <property type="match status" value="1"/>
</dbReference>
<dbReference type="InterPro" id="IPR011990">
    <property type="entry name" value="TPR-like_helical_dom_sf"/>
</dbReference>
<dbReference type="GO" id="GO:0006355">
    <property type="term" value="P:regulation of DNA-templated transcription"/>
    <property type="evidence" value="ECO:0007669"/>
    <property type="project" value="InterPro"/>
</dbReference>
<dbReference type="GO" id="GO:0005524">
    <property type="term" value="F:ATP binding"/>
    <property type="evidence" value="ECO:0007669"/>
    <property type="project" value="UniProtKB-KW"/>
</dbReference>
<dbReference type="EMBL" id="JYIK01001123">
    <property type="protein sequence ID" value="KWX04304.1"/>
    <property type="molecule type" value="Genomic_DNA"/>
</dbReference>
<dbReference type="STRING" id="1469144.LI90_1876"/>
<evidence type="ECO:0000313" key="9">
    <source>
        <dbReference type="Proteomes" id="UP000070598"/>
    </source>
</evidence>
<evidence type="ECO:0000313" key="5">
    <source>
        <dbReference type="EMBL" id="KWX00848.1"/>
    </source>
</evidence>
<evidence type="ECO:0000259" key="4">
    <source>
        <dbReference type="PROSITE" id="PS50043"/>
    </source>
</evidence>
<dbReference type="Proteomes" id="UP000070188">
    <property type="component" value="Unassembled WGS sequence"/>
</dbReference>
<reference evidence="9" key="1">
    <citation type="submission" date="2015-02" db="EMBL/GenBank/DDBJ databases">
        <title>Physiological reanalysis, assessment of diazotrophy, and genome sequences of multiple isolates of Streptomyces thermoautotrophicus.</title>
        <authorList>
            <person name="MacKellar D.C."/>
            <person name="Lieber L."/>
            <person name="Norman J."/>
            <person name="Bolger A."/>
            <person name="Tobin C."/>
            <person name="Murray J.W."/>
            <person name="Friesen M."/>
            <person name="Prell J."/>
        </authorList>
    </citation>
    <scope>NUCLEOTIDE SEQUENCE [LARGE SCALE GENOMIC DNA]</scope>
    <source>
        <strain evidence="9">UBT1</strain>
    </source>
</reference>
<evidence type="ECO:0000256" key="1">
    <source>
        <dbReference type="ARBA" id="ARBA00022741"/>
    </source>
</evidence>
<dbReference type="PRINTS" id="PR00038">
    <property type="entry name" value="HTHLUXR"/>
</dbReference>
<feature type="region of interest" description="Disordered" evidence="3">
    <location>
        <begin position="939"/>
        <end position="959"/>
    </location>
</feature>
<reference evidence="8" key="4">
    <citation type="submission" date="2015-04" db="EMBL/GenBank/DDBJ databases">
        <title>Physiological reanalysis, assessment of diazotrophy, and genome sequences of multiple isolates of Streptomyces thermoautotrophicus.</title>
        <authorList>
            <person name="MacKellar D.C."/>
            <person name="Lieber L."/>
            <person name="Norman J."/>
            <person name="Bolger A."/>
            <person name="Tobin C."/>
            <person name="Murray J.W."/>
            <person name="Chang R."/>
            <person name="Ford T."/>
            <person name="Nguyen P.Q."/>
            <person name="Woodward J."/>
            <person name="Permingeat H."/>
            <person name="Joshi N.S."/>
            <person name="Silver P.A."/>
            <person name="Usadel B."/>
            <person name="Rutherford A.W."/>
            <person name="Friesen M."/>
            <person name="Prell J."/>
        </authorList>
    </citation>
    <scope>NUCLEOTIDE SEQUENCE [LARGE SCALE GENOMIC DNA]</scope>
    <source>
        <strain evidence="8">H1</strain>
    </source>
</reference>
<organism evidence="5 8">
    <name type="scientific">Carbonactinospora thermoautotrophica</name>
    <dbReference type="NCBI Taxonomy" id="1469144"/>
    <lineage>
        <taxon>Bacteria</taxon>
        <taxon>Bacillati</taxon>
        <taxon>Actinomycetota</taxon>
        <taxon>Actinomycetes</taxon>
        <taxon>Kitasatosporales</taxon>
        <taxon>Carbonactinosporaceae</taxon>
        <taxon>Carbonactinospora</taxon>
    </lineage>
</organism>
<feature type="domain" description="HTH luxR-type" evidence="4">
    <location>
        <begin position="879"/>
        <end position="944"/>
    </location>
</feature>
<dbReference type="EMBL" id="JYIJ01000012">
    <property type="protein sequence ID" value="KWX05232.1"/>
    <property type="molecule type" value="Genomic_DNA"/>
</dbReference>